<dbReference type="PANTHER" id="PTHR11675">
    <property type="entry name" value="N-ACETYLGALACTOSAMINYLTRANSFERASE"/>
    <property type="match status" value="1"/>
</dbReference>
<dbReference type="InterPro" id="IPR001173">
    <property type="entry name" value="Glyco_trans_2-like"/>
</dbReference>
<dbReference type="OrthoDB" id="6119243at2759"/>
<feature type="domain" description="Ricin B lectin" evidence="21">
    <location>
        <begin position="516"/>
        <end position="649"/>
    </location>
</feature>
<evidence type="ECO:0000256" key="1">
    <source>
        <dbReference type="ARBA" id="ARBA00001936"/>
    </source>
</evidence>
<evidence type="ECO:0000256" key="9">
    <source>
        <dbReference type="ARBA" id="ARBA00022723"/>
    </source>
</evidence>
<evidence type="ECO:0000256" key="15">
    <source>
        <dbReference type="ARBA" id="ARBA00023157"/>
    </source>
</evidence>
<evidence type="ECO:0000256" key="7">
    <source>
        <dbReference type="ARBA" id="ARBA00022679"/>
    </source>
</evidence>
<comment type="catalytic activity">
    <reaction evidence="19">
        <text>L-seryl-[protein] + UDP-N-acetyl-alpha-D-galactosamine = a 3-O-[N-acetyl-alpha-D-galactosaminyl]-L-seryl-[protein] + UDP + H(+)</text>
        <dbReference type="Rhea" id="RHEA:23956"/>
        <dbReference type="Rhea" id="RHEA-COMP:9863"/>
        <dbReference type="Rhea" id="RHEA-COMP:12788"/>
        <dbReference type="ChEBI" id="CHEBI:15378"/>
        <dbReference type="ChEBI" id="CHEBI:29999"/>
        <dbReference type="ChEBI" id="CHEBI:53604"/>
        <dbReference type="ChEBI" id="CHEBI:58223"/>
        <dbReference type="ChEBI" id="CHEBI:67138"/>
        <dbReference type="EC" id="2.4.1.41"/>
    </reaction>
</comment>
<dbReference type="GO" id="GO:0006493">
    <property type="term" value="P:protein O-linked glycosylation"/>
    <property type="evidence" value="ECO:0007669"/>
    <property type="project" value="TreeGrafter"/>
</dbReference>
<protein>
    <recommendedName>
        <fullName evidence="5 20">Polypeptide N-acetylgalactosaminyltransferase</fullName>
        <ecNumber evidence="20">2.4.1.-</ecNumber>
    </recommendedName>
    <alternativeName>
        <fullName evidence="20">Protein-UDP acetylgalactosaminyltransferase</fullName>
    </alternativeName>
</protein>
<keyword evidence="16" id="KW-0325">Glycoprotein</keyword>
<dbReference type="SUPFAM" id="SSF53448">
    <property type="entry name" value="Nucleotide-diphospho-sugar transferases"/>
    <property type="match status" value="1"/>
</dbReference>
<dbReference type="FunFam" id="3.90.550.10:FF:000195">
    <property type="entry name" value="Polypeptide N-acetylgalactosaminyltransferase like 6"/>
    <property type="match status" value="1"/>
</dbReference>
<dbReference type="InterPro" id="IPR045885">
    <property type="entry name" value="GalNAc-T"/>
</dbReference>
<evidence type="ECO:0000256" key="8">
    <source>
        <dbReference type="ARBA" id="ARBA00022692"/>
    </source>
</evidence>
<evidence type="ECO:0000256" key="12">
    <source>
        <dbReference type="ARBA" id="ARBA00022989"/>
    </source>
</evidence>
<dbReference type="UniPathway" id="UPA00378"/>
<evidence type="ECO:0000256" key="2">
    <source>
        <dbReference type="ARBA" id="ARBA00004323"/>
    </source>
</evidence>
<dbReference type="GO" id="GO:0004653">
    <property type="term" value="F:polypeptide N-acetylgalactosaminyltransferase activity"/>
    <property type="evidence" value="ECO:0007669"/>
    <property type="project" value="UniProtKB-EC"/>
</dbReference>
<evidence type="ECO:0000313" key="23">
    <source>
        <dbReference type="Proteomes" id="UP000518266"/>
    </source>
</evidence>
<reference evidence="22 23" key="1">
    <citation type="submission" date="2020-03" db="EMBL/GenBank/DDBJ databases">
        <title>Dissostichus mawsoni Genome sequencing and assembly.</title>
        <authorList>
            <person name="Park H."/>
        </authorList>
    </citation>
    <scope>NUCLEOTIDE SEQUENCE [LARGE SCALE GENOMIC DNA]</scope>
    <source>
        <strain evidence="22">DM0001</strain>
        <tissue evidence="22">Muscle</tissue>
    </source>
</reference>
<dbReference type="GO" id="GO:0000139">
    <property type="term" value="C:Golgi membrane"/>
    <property type="evidence" value="ECO:0007669"/>
    <property type="project" value="UniProtKB-SubCell"/>
</dbReference>
<keyword evidence="9" id="KW-0479">Metal-binding</keyword>
<dbReference type="SUPFAM" id="SSF50370">
    <property type="entry name" value="Ricin B-like lectins"/>
    <property type="match status" value="1"/>
</dbReference>
<dbReference type="Pfam" id="PF02709">
    <property type="entry name" value="Glyco_transf_7C"/>
    <property type="match status" value="1"/>
</dbReference>
<evidence type="ECO:0000256" key="3">
    <source>
        <dbReference type="ARBA" id="ARBA00004922"/>
    </source>
</evidence>
<evidence type="ECO:0000256" key="17">
    <source>
        <dbReference type="ARBA" id="ARBA00023211"/>
    </source>
</evidence>
<keyword evidence="17 20" id="KW-0464">Manganese</keyword>
<evidence type="ECO:0000313" key="22">
    <source>
        <dbReference type="EMBL" id="KAF3841160.1"/>
    </source>
</evidence>
<evidence type="ECO:0000256" key="13">
    <source>
        <dbReference type="ARBA" id="ARBA00023034"/>
    </source>
</evidence>
<evidence type="ECO:0000256" key="18">
    <source>
        <dbReference type="ARBA" id="ARBA00050905"/>
    </source>
</evidence>
<keyword evidence="8" id="KW-0812">Transmembrane</keyword>
<comment type="pathway">
    <text evidence="3 20">Protein modification; protein glycosylation.</text>
</comment>
<keyword evidence="7 20" id="KW-0808">Transferase</keyword>
<dbReference type="FunFam" id="2.80.10.50:FF:000011">
    <property type="entry name" value="Polypeptide N-acetylgalactosaminyltransferase"/>
    <property type="match status" value="1"/>
</dbReference>
<keyword evidence="12" id="KW-1133">Transmembrane helix</keyword>
<keyword evidence="23" id="KW-1185">Reference proteome</keyword>
<evidence type="ECO:0000256" key="10">
    <source>
        <dbReference type="ARBA" id="ARBA00022734"/>
    </source>
</evidence>
<dbReference type="Pfam" id="PF00652">
    <property type="entry name" value="Ricin_B_lectin"/>
    <property type="match status" value="1"/>
</dbReference>
<dbReference type="Gene3D" id="2.80.10.50">
    <property type="match status" value="1"/>
</dbReference>
<comment type="subcellular location">
    <subcellularLocation>
        <location evidence="2 20">Golgi apparatus membrane</location>
        <topology evidence="2 20">Single-pass type II membrane protein</topology>
    </subcellularLocation>
</comment>
<comment type="catalytic activity">
    <reaction evidence="18">
        <text>L-threonyl-[protein] + UDP-N-acetyl-alpha-D-galactosamine = a 3-O-[N-acetyl-alpha-D-galactosaminyl]-L-threonyl-[protein] + UDP + H(+)</text>
        <dbReference type="Rhea" id="RHEA:52424"/>
        <dbReference type="Rhea" id="RHEA-COMP:11060"/>
        <dbReference type="Rhea" id="RHEA-COMP:11689"/>
        <dbReference type="ChEBI" id="CHEBI:15378"/>
        <dbReference type="ChEBI" id="CHEBI:30013"/>
        <dbReference type="ChEBI" id="CHEBI:58223"/>
        <dbReference type="ChEBI" id="CHEBI:67138"/>
        <dbReference type="ChEBI" id="CHEBI:87075"/>
        <dbReference type="EC" id="2.4.1.41"/>
    </reaction>
</comment>
<dbReference type="InterPro" id="IPR029044">
    <property type="entry name" value="Nucleotide-diphossugar_trans"/>
</dbReference>
<gene>
    <name evidence="22" type="ORF">F7725_007022</name>
</gene>
<keyword evidence="15 20" id="KW-1015">Disulfide bond</keyword>
<organism evidence="22 23">
    <name type="scientific">Dissostichus mawsoni</name>
    <name type="common">Antarctic cod</name>
    <dbReference type="NCBI Taxonomy" id="36200"/>
    <lineage>
        <taxon>Eukaryota</taxon>
        <taxon>Metazoa</taxon>
        <taxon>Chordata</taxon>
        <taxon>Craniata</taxon>
        <taxon>Vertebrata</taxon>
        <taxon>Euteleostomi</taxon>
        <taxon>Actinopterygii</taxon>
        <taxon>Neopterygii</taxon>
        <taxon>Teleostei</taxon>
        <taxon>Neoteleostei</taxon>
        <taxon>Acanthomorphata</taxon>
        <taxon>Eupercaria</taxon>
        <taxon>Perciformes</taxon>
        <taxon>Notothenioidei</taxon>
        <taxon>Nototheniidae</taxon>
        <taxon>Dissostichus</taxon>
    </lineage>
</organism>
<comment type="similarity">
    <text evidence="4 20">Belongs to the glycosyltransferase 2 family. GalNAc-T subfamily.</text>
</comment>
<dbReference type="Gene3D" id="3.90.550.10">
    <property type="entry name" value="Spore Coat Polysaccharide Biosynthesis Protein SpsA, Chain A"/>
    <property type="match status" value="2"/>
</dbReference>
<evidence type="ECO:0000256" key="14">
    <source>
        <dbReference type="ARBA" id="ARBA00023136"/>
    </source>
</evidence>
<evidence type="ECO:0000256" key="5">
    <source>
        <dbReference type="ARBA" id="ARBA00012644"/>
    </source>
</evidence>
<sequence length="664" mass="76269">MRRKEKRLLQFAGLLIAALLFLSNVGLWSLYRDRVFDNSPSTVDGPRGILQIQGLNQMRKVAQVGIDGVRRTDWHDYEAMMRDAARSGNGEQGKPFPLTETDRVDQAYRENGFNIYISDRISLNRSVPDIRHPNCKPKLYAEKLPNTSIIIPFHNEGWSSLLRTVHSVLNRSPPQLIAEIILVDDFSDKASSCFPPLLPYSLNLCTEHLKLPLEEYMMRMPKVRIMRTKKREGLIRTRLLGAGAAKGEVITFLDSHCEANANWLPPLLGEKYKTTSVIQQQEDHRVSDDRCDRHDNFGYDTQAGDAMRGAFDWEMYYKRIPIPPELQGDDPNRIAQNRKIIVCPMIDVIDPDNFGYDTQAGDAMRGAFDWEMSPVMAGGLFSVDRKWFWELGGYDTGLEIWGGEQYEISFKVWMCGGRMEDIPCSRVGHIYRKYVPYKVPGGISLAKNLKRVAEVWMDEYAEYVFQRRPEYRHLSAGDMTAQKELRNRLNCKSFKWFMSNVAWDLPKHYPMVEPPAAAWGEIRNMASGMCMEIKHFVSGSPIRLESCVKGRGEVAWSHGQVLTFGWREDIRVGDPMHTRKVCFDAVSHNSLVTLYDCHGMKGNQLWRYREDKSLYHPVSNSCMDSSPSERRVFMNTCDPSSLSQQWLFEKTNATVLEHFNRGAN</sequence>
<dbReference type="FunFam" id="3.90.550.10:FF:000107">
    <property type="entry name" value="Polypeptide N-acetylgalactosaminyltransferase-like 6"/>
    <property type="match status" value="1"/>
</dbReference>
<dbReference type="EMBL" id="JAAKFY010000020">
    <property type="protein sequence ID" value="KAF3841160.1"/>
    <property type="molecule type" value="Genomic_DNA"/>
</dbReference>
<dbReference type="GO" id="GO:0046872">
    <property type="term" value="F:metal ion binding"/>
    <property type="evidence" value="ECO:0007669"/>
    <property type="project" value="UniProtKB-KW"/>
</dbReference>
<dbReference type="PROSITE" id="PS50231">
    <property type="entry name" value="RICIN_B_LECTIN"/>
    <property type="match status" value="1"/>
</dbReference>
<keyword evidence="14" id="KW-0472">Membrane</keyword>
<keyword evidence="13 20" id="KW-0333">Golgi apparatus</keyword>
<proteinExistence type="inferred from homology"/>
<dbReference type="CDD" id="cd02510">
    <property type="entry name" value="pp-GalNAc-T"/>
    <property type="match status" value="1"/>
</dbReference>
<accession>A0A7J5XVK5</accession>
<dbReference type="GO" id="GO:0030246">
    <property type="term" value="F:carbohydrate binding"/>
    <property type="evidence" value="ECO:0007669"/>
    <property type="project" value="UniProtKB-KW"/>
</dbReference>
<evidence type="ECO:0000256" key="6">
    <source>
        <dbReference type="ARBA" id="ARBA00022676"/>
    </source>
</evidence>
<comment type="cofactor">
    <cofactor evidence="1 20">
        <name>Mn(2+)</name>
        <dbReference type="ChEBI" id="CHEBI:29035"/>
    </cofactor>
</comment>
<dbReference type="InterPro" id="IPR035992">
    <property type="entry name" value="Ricin_B-like_lectins"/>
</dbReference>
<comment type="caution">
    <text evidence="22">The sequence shown here is derived from an EMBL/GenBank/DDBJ whole genome shotgun (WGS) entry which is preliminary data.</text>
</comment>
<evidence type="ECO:0000256" key="4">
    <source>
        <dbReference type="ARBA" id="ARBA00005680"/>
    </source>
</evidence>
<keyword evidence="10 20" id="KW-0430">Lectin</keyword>
<name>A0A7J5XVK5_DISMA</name>
<dbReference type="Proteomes" id="UP000518266">
    <property type="component" value="Unassembled WGS sequence"/>
</dbReference>
<evidence type="ECO:0000256" key="11">
    <source>
        <dbReference type="ARBA" id="ARBA00022968"/>
    </source>
</evidence>
<dbReference type="InterPro" id="IPR027791">
    <property type="entry name" value="Galactosyl_T_C"/>
</dbReference>
<evidence type="ECO:0000256" key="19">
    <source>
        <dbReference type="ARBA" id="ARBA00052209"/>
    </source>
</evidence>
<evidence type="ECO:0000256" key="16">
    <source>
        <dbReference type="ARBA" id="ARBA00023180"/>
    </source>
</evidence>
<keyword evidence="11" id="KW-0735">Signal-anchor</keyword>
<dbReference type="InterPro" id="IPR000772">
    <property type="entry name" value="Ricin_B_lectin"/>
</dbReference>
<evidence type="ECO:0000256" key="20">
    <source>
        <dbReference type="RuleBase" id="RU361242"/>
    </source>
</evidence>
<dbReference type="EC" id="2.4.1.-" evidence="20"/>
<dbReference type="Pfam" id="PF00535">
    <property type="entry name" value="Glycos_transf_2"/>
    <property type="match status" value="2"/>
</dbReference>
<evidence type="ECO:0000259" key="21">
    <source>
        <dbReference type="SMART" id="SM00458"/>
    </source>
</evidence>
<keyword evidence="6 20" id="KW-0328">Glycosyltransferase</keyword>
<dbReference type="SMART" id="SM00458">
    <property type="entry name" value="RICIN"/>
    <property type="match status" value="1"/>
</dbReference>
<dbReference type="AlphaFoldDB" id="A0A7J5XVK5"/>
<dbReference type="PANTHER" id="PTHR11675:SF41">
    <property type="entry name" value="POLYPEPTIDE N-ACETYLGALACTOSAMINYLTRANSFERASE 10"/>
    <property type="match status" value="1"/>
</dbReference>